<protein>
    <submittedName>
        <fullName evidence="2">MarR family transcriptional regulator</fullName>
    </submittedName>
</protein>
<reference evidence="3" key="3">
    <citation type="submission" date="2022-08" db="EMBL/GenBank/DDBJ databases">
        <title>Whole genome sequencing of non-tuberculosis mycobacteria type-strains.</title>
        <authorList>
            <person name="Igarashi Y."/>
            <person name="Osugi A."/>
            <person name="Mitarai S."/>
        </authorList>
    </citation>
    <scope>NUCLEOTIDE SEQUENCE</scope>
    <source>
        <strain evidence="3">JCM 16372</strain>
    </source>
</reference>
<dbReference type="SMART" id="SM00347">
    <property type="entry name" value="HTH_MARR"/>
    <property type="match status" value="1"/>
</dbReference>
<dbReference type="Pfam" id="PF01047">
    <property type="entry name" value="MarR"/>
    <property type="match status" value="1"/>
</dbReference>
<evidence type="ECO:0000313" key="3">
    <source>
        <dbReference type="EMBL" id="ULP35523.1"/>
    </source>
</evidence>
<gene>
    <name evidence="2" type="ORF">H7H73_12255</name>
    <name evidence="3" type="ORF">MJO55_19975</name>
</gene>
<dbReference type="GO" id="GO:0006950">
    <property type="term" value="P:response to stress"/>
    <property type="evidence" value="ECO:0007669"/>
    <property type="project" value="TreeGrafter"/>
</dbReference>
<dbReference type="EMBL" id="JACKRN010000438">
    <property type="protein sequence ID" value="MCV7071085.1"/>
    <property type="molecule type" value="Genomic_DNA"/>
</dbReference>
<evidence type="ECO:0000313" key="5">
    <source>
        <dbReference type="Proteomes" id="UP001140272"/>
    </source>
</evidence>
<dbReference type="InterPro" id="IPR036390">
    <property type="entry name" value="WH_DNA-bd_sf"/>
</dbReference>
<dbReference type="PROSITE" id="PS50995">
    <property type="entry name" value="HTH_MARR_2"/>
    <property type="match status" value="1"/>
</dbReference>
<name>A0A9X2YD19_9MYCO</name>
<dbReference type="PANTHER" id="PTHR33164:SF94">
    <property type="entry name" value="TRANSCRIPTIONAL REGULATORY PROTEIN-RELATED"/>
    <property type="match status" value="1"/>
</dbReference>
<dbReference type="AlphaFoldDB" id="A0A9X2YD19"/>
<dbReference type="Gene3D" id="1.10.10.10">
    <property type="entry name" value="Winged helix-like DNA-binding domain superfamily/Winged helix DNA-binding domain"/>
    <property type="match status" value="1"/>
</dbReference>
<dbReference type="GO" id="GO:0003700">
    <property type="term" value="F:DNA-binding transcription factor activity"/>
    <property type="evidence" value="ECO:0007669"/>
    <property type="project" value="InterPro"/>
</dbReference>
<accession>A0A9X2YD19</accession>
<evidence type="ECO:0000313" key="2">
    <source>
        <dbReference type="EMBL" id="MCV7071085.1"/>
    </source>
</evidence>
<dbReference type="Proteomes" id="UP001055159">
    <property type="component" value="Chromosome"/>
</dbReference>
<dbReference type="EMBL" id="CP092427">
    <property type="protein sequence ID" value="ULP35523.1"/>
    <property type="molecule type" value="Genomic_DNA"/>
</dbReference>
<dbReference type="Proteomes" id="UP001140272">
    <property type="component" value="Unassembled WGS sequence"/>
</dbReference>
<dbReference type="InterPro" id="IPR000835">
    <property type="entry name" value="HTH_MarR-typ"/>
</dbReference>
<sequence>MTTPPGPSTPRRTSLSRQVNAVLRASRALVGVAAESLAEVDDVVTVPQFRVLVLLHTRGPLNMTSVAAELGVNPSNASRTCDRLIKAQLLDRRESEVDRRHVTLTIRPAGRRLVDTVTEHRRAAIERVLRSMKAGERQMVATALELFAVAAGEPDTTVGVLWPPDAD</sequence>
<evidence type="ECO:0000313" key="4">
    <source>
        <dbReference type="Proteomes" id="UP001055159"/>
    </source>
</evidence>
<feature type="domain" description="HTH marR-type" evidence="1">
    <location>
        <begin position="12"/>
        <end position="149"/>
    </location>
</feature>
<reference evidence="2" key="2">
    <citation type="journal article" date="2022" name="BMC Genomics">
        <title>Comparative genome analysis of mycobacteria focusing on tRNA and non-coding RNA.</title>
        <authorList>
            <person name="Behra P.R.K."/>
            <person name="Pettersson B.M.F."/>
            <person name="Ramesh M."/>
            <person name="Das S."/>
            <person name="Dasgupta S."/>
            <person name="Kirsebom L.A."/>
        </authorList>
    </citation>
    <scope>NUCLEOTIDE SEQUENCE</scope>
    <source>
        <strain evidence="2">DSM 45406</strain>
    </source>
</reference>
<organism evidence="2 5">
    <name type="scientific">Mycolicibacterium rufum</name>
    <dbReference type="NCBI Taxonomy" id="318424"/>
    <lineage>
        <taxon>Bacteria</taxon>
        <taxon>Bacillati</taxon>
        <taxon>Actinomycetota</taxon>
        <taxon>Actinomycetes</taxon>
        <taxon>Mycobacteriales</taxon>
        <taxon>Mycobacteriaceae</taxon>
        <taxon>Mycolicibacterium</taxon>
    </lineage>
</organism>
<keyword evidence="4" id="KW-1185">Reference proteome</keyword>
<dbReference type="RefSeq" id="WP_043411398.1">
    <property type="nucleotide sequence ID" value="NZ_CP092427.2"/>
</dbReference>
<dbReference type="InterPro" id="IPR036388">
    <property type="entry name" value="WH-like_DNA-bd_sf"/>
</dbReference>
<dbReference type="InterPro" id="IPR039422">
    <property type="entry name" value="MarR/SlyA-like"/>
</dbReference>
<dbReference type="SUPFAM" id="SSF46785">
    <property type="entry name" value="Winged helix' DNA-binding domain"/>
    <property type="match status" value="1"/>
</dbReference>
<proteinExistence type="predicted"/>
<reference evidence="2" key="1">
    <citation type="submission" date="2020-07" db="EMBL/GenBank/DDBJ databases">
        <authorList>
            <person name="Pettersson B.M.F."/>
            <person name="Behra P.R.K."/>
            <person name="Ramesh M."/>
            <person name="Das S."/>
            <person name="Dasgupta S."/>
            <person name="Kirsebom L.A."/>
        </authorList>
    </citation>
    <scope>NUCLEOTIDE SEQUENCE</scope>
    <source>
        <strain evidence="2">DSM 45406</strain>
    </source>
</reference>
<evidence type="ECO:0000259" key="1">
    <source>
        <dbReference type="PROSITE" id="PS50995"/>
    </source>
</evidence>
<dbReference type="PANTHER" id="PTHR33164">
    <property type="entry name" value="TRANSCRIPTIONAL REGULATOR, MARR FAMILY"/>
    <property type="match status" value="1"/>
</dbReference>